<dbReference type="InterPro" id="IPR011010">
    <property type="entry name" value="DNA_brk_join_enz"/>
</dbReference>
<comment type="caution">
    <text evidence="4">The sequence shown here is derived from an EMBL/GenBank/DDBJ whole genome shotgun (WGS) entry which is preliminary data.</text>
</comment>
<dbReference type="RefSeq" id="WP_133817895.1">
    <property type="nucleotide sequence ID" value="NZ_SNZH01000003.1"/>
</dbReference>
<keyword evidence="5" id="KW-1185">Reference proteome</keyword>
<evidence type="ECO:0000256" key="2">
    <source>
        <dbReference type="SAM" id="MobiDB-lite"/>
    </source>
</evidence>
<dbReference type="OrthoDB" id="2078692at2"/>
<sequence>MPYLMTTVSDVDAVSPASHPGCHAVRSCRFHHVTHEPVPSVLDPHRLLYVLWTWDEHSKPARFEPLVQYFEHLGRRCKPERQRRTARMVGLLSDFVRAHARSSSPEPVWAAFPEALVGGTEHLTGPLRDLLWPPASPRSARARLGLLNGFLEWLGDRAGSRTSLAPWIDPLLAARQAAHRAKHATLPFRAVSWGAHARGRAAAWGHKPVVHDRDAVAFDEARLEDLLFFGFRRRGARAEDGELGLDLRDVLITILLHAGGLRSCEPFHLFVDDVGVDPNDPESAEVRLYHPEEGWAPAHAQAPRRRRDAVRREEYLREWHGLVPRTDGPSGQRAGWKHLRLDRPAESYAVVRWFPTEWGRVFLRLFGLYLNQQRPESVGHPYLFVCDHGAQSGRPYTLQSYRQAHAVAVRRLGLNVAKALGTTPHAHRHAYGRRLAAAKLPKGTVQIAMHHRSPLSQEVYTQPTLQQVAEGMEEHSKRLRGRRGSVSALLSHGGEA</sequence>
<feature type="domain" description="Tyr recombinase" evidence="3">
    <location>
        <begin position="213"/>
        <end position="473"/>
    </location>
</feature>
<dbReference type="PROSITE" id="PS51898">
    <property type="entry name" value="TYR_RECOMBINASE"/>
    <property type="match status" value="1"/>
</dbReference>
<dbReference type="SUPFAM" id="SSF56349">
    <property type="entry name" value="DNA breaking-rejoining enzymes"/>
    <property type="match status" value="1"/>
</dbReference>
<dbReference type="AlphaFoldDB" id="A0A4R6Z4Z3"/>
<dbReference type="EMBL" id="SNZH01000003">
    <property type="protein sequence ID" value="TDR46768.1"/>
    <property type="molecule type" value="Genomic_DNA"/>
</dbReference>
<organism evidence="4 5">
    <name type="scientific">Tahibacter aquaticus</name>
    <dbReference type="NCBI Taxonomy" id="520092"/>
    <lineage>
        <taxon>Bacteria</taxon>
        <taxon>Pseudomonadati</taxon>
        <taxon>Pseudomonadota</taxon>
        <taxon>Gammaproteobacteria</taxon>
        <taxon>Lysobacterales</taxon>
        <taxon>Rhodanobacteraceae</taxon>
        <taxon>Tahibacter</taxon>
    </lineage>
</organism>
<evidence type="ECO:0000313" key="5">
    <source>
        <dbReference type="Proteomes" id="UP000295293"/>
    </source>
</evidence>
<gene>
    <name evidence="4" type="ORF">DFR29_103304</name>
</gene>
<accession>A0A4R6Z4Z3</accession>
<evidence type="ECO:0000259" key="3">
    <source>
        <dbReference type="PROSITE" id="PS51898"/>
    </source>
</evidence>
<dbReference type="NCBIfam" id="NF040693">
    <property type="entry name" value="recomb_GmtY"/>
    <property type="match status" value="1"/>
</dbReference>
<dbReference type="GO" id="GO:0006310">
    <property type="term" value="P:DNA recombination"/>
    <property type="evidence" value="ECO:0007669"/>
    <property type="project" value="UniProtKB-KW"/>
</dbReference>
<name>A0A4R6Z4Z3_9GAMM</name>
<dbReference type="Gene3D" id="1.10.443.10">
    <property type="entry name" value="Intergrase catalytic core"/>
    <property type="match status" value="1"/>
</dbReference>
<feature type="region of interest" description="Disordered" evidence="2">
    <location>
        <begin position="476"/>
        <end position="496"/>
    </location>
</feature>
<evidence type="ECO:0000256" key="1">
    <source>
        <dbReference type="ARBA" id="ARBA00023172"/>
    </source>
</evidence>
<keyword evidence="1" id="KW-0233">DNA recombination</keyword>
<reference evidence="4 5" key="1">
    <citation type="submission" date="2019-03" db="EMBL/GenBank/DDBJ databases">
        <title>Genomic Encyclopedia of Type Strains, Phase IV (KMG-IV): sequencing the most valuable type-strain genomes for metagenomic binning, comparative biology and taxonomic classification.</title>
        <authorList>
            <person name="Goeker M."/>
        </authorList>
    </citation>
    <scope>NUCLEOTIDE SEQUENCE [LARGE SCALE GENOMIC DNA]</scope>
    <source>
        <strain evidence="4 5">DSM 21667</strain>
    </source>
</reference>
<dbReference type="GO" id="GO:0015074">
    <property type="term" value="P:DNA integration"/>
    <property type="evidence" value="ECO:0007669"/>
    <property type="project" value="InterPro"/>
</dbReference>
<protein>
    <submittedName>
        <fullName evidence="4">Phage integrase family protein</fullName>
    </submittedName>
</protein>
<proteinExistence type="predicted"/>
<evidence type="ECO:0000313" key="4">
    <source>
        <dbReference type="EMBL" id="TDR46768.1"/>
    </source>
</evidence>
<dbReference type="GO" id="GO:0003677">
    <property type="term" value="F:DNA binding"/>
    <property type="evidence" value="ECO:0007669"/>
    <property type="project" value="InterPro"/>
</dbReference>
<dbReference type="Proteomes" id="UP000295293">
    <property type="component" value="Unassembled WGS sequence"/>
</dbReference>
<dbReference type="InterPro" id="IPR002104">
    <property type="entry name" value="Integrase_catalytic"/>
</dbReference>
<dbReference type="InterPro" id="IPR013762">
    <property type="entry name" value="Integrase-like_cat_sf"/>
</dbReference>